<dbReference type="GO" id="GO:0005507">
    <property type="term" value="F:copper ion binding"/>
    <property type="evidence" value="ECO:0007669"/>
    <property type="project" value="TreeGrafter"/>
</dbReference>
<dbReference type="CDD" id="cd02094">
    <property type="entry name" value="P-type_ATPase_Cu-like"/>
    <property type="match status" value="1"/>
</dbReference>
<dbReference type="GO" id="GO:0043682">
    <property type="term" value="F:P-type divalent copper transporter activity"/>
    <property type="evidence" value="ECO:0007669"/>
    <property type="project" value="TreeGrafter"/>
</dbReference>
<dbReference type="GO" id="GO:0005886">
    <property type="term" value="C:plasma membrane"/>
    <property type="evidence" value="ECO:0007669"/>
    <property type="project" value="UniProtKB-SubCell"/>
</dbReference>
<evidence type="ECO:0000256" key="2">
    <source>
        <dbReference type="ARBA" id="ARBA00006024"/>
    </source>
</evidence>
<dbReference type="InterPro" id="IPR006121">
    <property type="entry name" value="HMA_dom"/>
</dbReference>
<feature type="transmembrane region" description="Helical" evidence="11">
    <location>
        <begin position="129"/>
        <end position="147"/>
    </location>
</feature>
<dbReference type="SUPFAM" id="SSF81665">
    <property type="entry name" value="Calcium ATPase, transmembrane domain M"/>
    <property type="match status" value="1"/>
</dbReference>
<dbReference type="PANTHER" id="PTHR43520:SF8">
    <property type="entry name" value="P-TYPE CU(+) TRANSPORTER"/>
    <property type="match status" value="1"/>
</dbReference>
<dbReference type="Pfam" id="PF00403">
    <property type="entry name" value="HMA"/>
    <property type="match status" value="1"/>
</dbReference>
<feature type="transmembrane region" description="Helical" evidence="11">
    <location>
        <begin position="347"/>
        <end position="369"/>
    </location>
</feature>
<keyword evidence="14" id="KW-1185">Reference proteome</keyword>
<dbReference type="NCBIfam" id="TIGR01494">
    <property type="entry name" value="ATPase_P-type"/>
    <property type="match status" value="1"/>
</dbReference>
<dbReference type="GO" id="GO:0016887">
    <property type="term" value="F:ATP hydrolysis activity"/>
    <property type="evidence" value="ECO:0007669"/>
    <property type="project" value="InterPro"/>
</dbReference>
<evidence type="ECO:0000259" key="12">
    <source>
        <dbReference type="PROSITE" id="PS50846"/>
    </source>
</evidence>
<dbReference type="PANTHER" id="PTHR43520">
    <property type="entry name" value="ATP7, ISOFORM B"/>
    <property type="match status" value="1"/>
</dbReference>
<dbReference type="PROSITE" id="PS01047">
    <property type="entry name" value="HMA_1"/>
    <property type="match status" value="1"/>
</dbReference>
<dbReference type="Gene3D" id="3.40.50.1000">
    <property type="entry name" value="HAD superfamily/HAD-like"/>
    <property type="match status" value="1"/>
</dbReference>
<name>A0AAE4FQF4_9CYAN</name>
<feature type="transmembrane region" description="Helical" evidence="11">
    <location>
        <begin position="159"/>
        <end position="182"/>
    </location>
</feature>
<dbReference type="FunFam" id="3.30.70.100:FF:000001">
    <property type="entry name" value="ATPase copper transporting beta"/>
    <property type="match status" value="1"/>
</dbReference>
<dbReference type="InterPro" id="IPR008250">
    <property type="entry name" value="ATPase_P-typ_transduc_dom_A_sf"/>
</dbReference>
<dbReference type="FunFam" id="2.70.150.10:FF:000002">
    <property type="entry name" value="Copper-transporting ATPase 1, putative"/>
    <property type="match status" value="1"/>
</dbReference>
<dbReference type="CDD" id="cd00371">
    <property type="entry name" value="HMA"/>
    <property type="match status" value="1"/>
</dbReference>
<dbReference type="SUPFAM" id="SSF55008">
    <property type="entry name" value="HMA, heavy metal-associated domain"/>
    <property type="match status" value="1"/>
</dbReference>
<dbReference type="PROSITE" id="PS00154">
    <property type="entry name" value="ATPASE_E1_E2"/>
    <property type="match status" value="1"/>
</dbReference>
<dbReference type="GO" id="GO:0005524">
    <property type="term" value="F:ATP binding"/>
    <property type="evidence" value="ECO:0007669"/>
    <property type="project" value="UniProtKB-UniRule"/>
</dbReference>
<comment type="subcellular location">
    <subcellularLocation>
        <location evidence="1">Cell membrane</location>
        <topology evidence="1">Multi-pass membrane protein</topology>
    </subcellularLocation>
</comment>
<accession>A0AAE4FQF4</accession>
<keyword evidence="9 11" id="KW-1133">Transmembrane helix</keyword>
<dbReference type="InterPro" id="IPR036163">
    <property type="entry name" value="HMA_dom_sf"/>
</dbReference>
<evidence type="ECO:0000256" key="10">
    <source>
        <dbReference type="ARBA" id="ARBA00023136"/>
    </source>
</evidence>
<dbReference type="InterPro" id="IPR001757">
    <property type="entry name" value="P_typ_ATPase"/>
</dbReference>
<dbReference type="InterPro" id="IPR023298">
    <property type="entry name" value="ATPase_P-typ_TM_dom_sf"/>
</dbReference>
<evidence type="ECO:0000256" key="11">
    <source>
        <dbReference type="RuleBase" id="RU362081"/>
    </source>
</evidence>
<evidence type="ECO:0000256" key="4">
    <source>
        <dbReference type="ARBA" id="ARBA00022692"/>
    </source>
</evidence>
<dbReference type="Gene3D" id="2.70.150.10">
    <property type="entry name" value="Calcium-transporting ATPase, cytoplasmic transduction domain A"/>
    <property type="match status" value="1"/>
</dbReference>
<dbReference type="InterPro" id="IPR027256">
    <property type="entry name" value="P-typ_ATPase_IB"/>
</dbReference>
<keyword evidence="4 11" id="KW-0812">Transmembrane</keyword>
<dbReference type="RefSeq" id="WP_322877083.1">
    <property type="nucleotide sequence ID" value="NZ_JAVMIP010000002.1"/>
</dbReference>
<protein>
    <submittedName>
        <fullName evidence="13">Heavy metal translocating P-type ATPase</fullName>
    </submittedName>
</protein>
<evidence type="ECO:0000256" key="1">
    <source>
        <dbReference type="ARBA" id="ARBA00004651"/>
    </source>
</evidence>
<proteinExistence type="inferred from homology"/>
<comment type="similarity">
    <text evidence="2 11">Belongs to the cation transport ATPase (P-type) (TC 3.A.3) family. Type IB subfamily.</text>
</comment>
<dbReference type="InterPro" id="IPR059000">
    <property type="entry name" value="ATPase_P-type_domA"/>
</dbReference>
<keyword evidence="8" id="KW-1278">Translocase</keyword>
<reference evidence="14" key="1">
    <citation type="submission" date="2023-07" db="EMBL/GenBank/DDBJ databases">
        <authorList>
            <person name="Luz R."/>
            <person name="Cordeiro R."/>
            <person name="Fonseca A."/>
            <person name="Goncalves V."/>
        </authorList>
    </citation>
    <scope>NUCLEOTIDE SEQUENCE [LARGE SCALE GENOMIC DNA]</scope>
    <source>
        <strain evidence="14">BACA0444</strain>
    </source>
</reference>
<dbReference type="Gene3D" id="3.30.70.100">
    <property type="match status" value="1"/>
</dbReference>
<gene>
    <name evidence="13" type="ORF">RIF25_03040</name>
</gene>
<feature type="transmembrane region" description="Helical" evidence="11">
    <location>
        <begin position="96"/>
        <end position="117"/>
    </location>
</feature>
<evidence type="ECO:0000256" key="8">
    <source>
        <dbReference type="ARBA" id="ARBA00022967"/>
    </source>
</evidence>
<keyword evidence="5 11" id="KW-0479">Metal-binding</keyword>
<keyword evidence="3" id="KW-0813">Transport</keyword>
<dbReference type="EMBL" id="JAVMIP010000002">
    <property type="protein sequence ID" value="MDS3859778.1"/>
    <property type="molecule type" value="Genomic_DNA"/>
</dbReference>
<feature type="transmembrane region" description="Helical" evidence="11">
    <location>
        <begin position="716"/>
        <end position="735"/>
    </location>
</feature>
<evidence type="ECO:0000256" key="9">
    <source>
        <dbReference type="ARBA" id="ARBA00022989"/>
    </source>
</evidence>
<dbReference type="SUPFAM" id="SSF81653">
    <property type="entry name" value="Calcium ATPase, transduction domain A"/>
    <property type="match status" value="1"/>
</dbReference>
<dbReference type="Proteomes" id="UP001268256">
    <property type="component" value="Unassembled WGS sequence"/>
</dbReference>
<comment type="caution">
    <text evidence="13">The sequence shown here is derived from an EMBL/GenBank/DDBJ whole genome shotgun (WGS) entry which is preliminary data.</text>
</comment>
<evidence type="ECO:0000256" key="7">
    <source>
        <dbReference type="ARBA" id="ARBA00022840"/>
    </source>
</evidence>
<feature type="transmembrane region" description="Helical" evidence="11">
    <location>
        <begin position="375"/>
        <end position="396"/>
    </location>
</feature>
<dbReference type="PRINTS" id="PR00943">
    <property type="entry name" value="CUATPASE"/>
</dbReference>
<keyword evidence="10 11" id="KW-0472">Membrane</keyword>
<dbReference type="SUPFAM" id="SSF56784">
    <property type="entry name" value="HAD-like"/>
    <property type="match status" value="1"/>
</dbReference>
<dbReference type="InterPro" id="IPR018303">
    <property type="entry name" value="ATPase_P-typ_P_site"/>
</dbReference>
<sequence>MITFQLTGVRCGACVQTITKAIQALPGVRECNVNLATTQASVELNPALTTIADLEQAVQAVGYGATYIADPLALLMDLTAENQAWRQTQRQLRQQVYWGSGLSILIVLGALPMMLGWDPGIPQFLQSAWVQALLATPIQFWVGGSFYRQAWIAAQHRTATMDTLVSLGTSAAYGYSLVLTLFPAWAAQLGLDHHVYFEVAAIVITLVLLGRYLEQQAKRQTSQAIRQLIGLQPQTARVVRPEGDLEIATTAVQVGDVVLIRPGEKIPLDGIVLGGQSNVDEALVTGESQPVLKQSGDEVIGATLNQSGSLQVQVTKVGRETFLAQMVQLVQQAQSSRAPIQRRADQVMAWFVPVVIGIALLTFLAWWLATGNLTLAIFTLIQVLIIACPCALGLATPTSIMVGTGKGAEYGILIKGADSLELAAKIQTIVLDKTGTLTQGKPTVTHWLTRPGLTTPEIQALIAQTAAVERLSEHPLAQAIVNYAQSQAVPIPYAEMFQAWPGEGVQGNVNQNFVQVGSLTWLESLQIPASFLPPALTQDHSWIGIAINGEMQGLVGITDSLKPSSSSVVQTLQRMGLKVVMLTGDRWDTAQAIAADVGIKEVLAEVKPAAKAAMIEKLQAQGQIVAMVGDGINDAPALAQANVGIAIGTGTDVAIAASDITLISGDLQGIVTAIQLSRATLRNIHQNLFFALIYNSIGIPVAAGLFYPIWGWLLNPILAGGAMAFSSVSVVTNALRLQRFQPHPYPSRSKNALT</sequence>
<dbReference type="InterPro" id="IPR023214">
    <property type="entry name" value="HAD_sf"/>
</dbReference>
<dbReference type="InterPro" id="IPR023299">
    <property type="entry name" value="ATPase_P-typ_cyto_dom_N"/>
</dbReference>
<dbReference type="InterPro" id="IPR017969">
    <property type="entry name" value="Heavy-metal-associated_CS"/>
</dbReference>
<evidence type="ECO:0000256" key="6">
    <source>
        <dbReference type="ARBA" id="ARBA00022741"/>
    </source>
</evidence>
<dbReference type="Pfam" id="PF00702">
    <property type="entry name" value="Hydrolase"/>
    <property type="match status" value="1"/>
</dbReference>
<feature type="transmembrane region" description="Helical" evidence="11">
    <location>
        <begin position="688"/>
        <end position="710"/>
    </location>
</feature>
<keyword evidence="6 11" id="KW-0547">Nucleotide-binding</keyword>
<evidence type="ECO:0000313" key="14">
    <source>
        <dbReference type="Proteomes" id="UP001268256"/>
    </source>
</evidence>
<dbReference type="Pfam" id="PF00122">
    <property type="entry name" value="E1-E2_ATPase"/>
    <property type="match status" value="1"/>
</dbReference>
<organism evidence="13 14">
    <name type="scientific">Pseudocalidococcus azoricus BACA0444</name>
    <dbReference type="NCBI Taxonomy" id="2918990"/>
    <lineage>
        <taxon>Bacteria</taxon>
        <taxon>Bacillati</taxon>
        <taxon>Cyanobacteriota</taxon>
        <taxon>Cyanophyceae</taxon>
        <taxon>Acaryochloridales</taxon>
        <taxon>Thermosynechococcaceae</taxon>
        <taxon>Pseudocalidococcus</taxon>
        <taxon>Pseudocalidococcus azoricus</taxon>
    </lineage>
</organism>
<evidence type="ECO:0000256" key="5">
    <source>
        <dbReference type="ARBA" id="ARBA00022723"/>
    </source>
</evidence>
<dbReference type="AlphaFoldDB" id="A0AAE4FQF4"/>
<dbReference type="PROSITE" id="PS50846">
    <property type="entry name" value="HMA_2"/>
    <property type="match status" value="1"/>
</dbReference>
<feature type="domain" description="HMA" evidence="12">
    <location>
        <begin position="1"/>
        <end position="66"/>
    </location>
</feature>
<evidence type="ECO:0000256" key="3">
    <source>
        <dbReference type="ARBA" id="ARBA00022448"/>
    </source>
</evidence>
<dbReference type="NCBIfam" id="TIGR01525">
    <property type="entry name" value="ATPase-IB_hvy"/>
    <property type="match status" value="1"/>
</dbReference>
<dbReference type="InterPro" id="IPR036412">
    <property type="entry name" value="HAD-like_sf"/>
</dbReference>
<keyword evidence="11" id="KW-1003">Cell membrane</keyword>
<keyword evidence="7 11" id="KW-0067">ATP-binding</keyword>
<dbReference type="PRINTS" id="PR00119">
    <property type="entry name" value="CATATPASE"/>
</dbReference>
<evidence type="ECO:0000313" key="13">
    <source>
        <dbReference type="EMBL" id="MDS3859778.1"/>
    </source>
</evidence>
<dbReference type="Gene3D" id="3.40.1110.10">
    <property type="entry name" value="Calcium-transporting ATPase, cytoplasmic domain N"/>
    <property type="match status" value="1"/>
</dbReference>
<dbReference type="NCBIfam" id="TIGR01511">
    <property type="entry name" value="ATPase-IB1_Cu"/>
    <property type="match status" value="1"/>
</dbReference>
<feature type="transmembrane region" description="Helical" evidence="11">
    <location>
        <begin position="194"/>
        <end position="213"/>
    </location>
</feature>
<dbReference type="GO" id="GO:0055070">
    <property type="term" value="P:copper ion homeostasis"/>
    <property type="evidence" value="ECO:0007669"/>
    <property type="project" value="TreeGrafter"/>
</dbReference>